<dbReference type="GO" id="GO:0016020">
    <property type="term" value="C:membrane"/>
    <property type="evidence" value="ECO:0007669"/>
    <property type="project" value="UniProtKB-SubCell"/>
</dbReference>
<keyword evidence="4 5" id="KW-0472">Membrane</keyword>
<dbReference type="Proteomes" id="UP000680067">
    <property type="component" value="Unassembled WGS sequence"/>
</dbReference>
<evidence type="ECO:0000256" key="3">
    <source>
        <dbReference type="ARBA" id="ARBA00022989"/>
    </source>
</evidence>
<evidence type="ECO:0000256" key="1">
    <source>
        <dbReference type="ARBA" id="ARBA00004370"/>
    </source>
</evidence>
<dbReference type="GO" id="GO:0005506">
    <property type="term" value="F:iron ion binding"/>
    <property type="evidence" value="ECO:0007669"/>
    <property type="project" value="InterPro"/>
</dbReference>
<sequence length="324" mass="37675">MTEWIANLQAWLFETLVQPAMFSLGLGEFVEDAFNGVEWFVWGLIQLVLLFLILRPLEAWLPVQTIRNRWARWNDFIYTALHRLGAFSVLTFFLLTPLMDQLTATLHLQGMNPFNLENLWSGFLQYPALLFFAYLVVLDFFDYWYHRSEHQFNWWWGLHSLHHSQQDMNLWSDNRNHLLDDLLRDIYMGIIAIVIGVEPGQYVLLVMASQMLQSLQHANVRIHFGRWGEYLLVSPRYHRLHHAIGIGHESDGEGTLGGHNFAVLFPVWDLLFGTARFTSEFVETGIRDQLPPPAGQGRDYGSGFWAQQKLGILRMLGIDKETKA</sequence>
<reference evidence="7" key="1">
    <citation type="submission" date="2021-04" db="EMBL/GenBank/DDBJ databases">
        <title>novel species isolated from subtropical streams in China.</title>
        <authorList>
            <person name="Lu H."/>
        </authorList>
    </citation>
    <scope>NUCLEOTIDE SEQUENCE</scope>
    <source>
        <strain evidence="7">LFS511W</strain>
    </source>
</reference>
<dbReference type="Pfam" id="PF04116">
    <property type="entry name" value="FA_hydroxylase"/>
    <property type="match status" value="1"/>
</dbReference>
<feature type="transmembrane region" description="Helical" evidence="5">
    <location>
        <begin position="77"/>
        <end position="99"/>
    </location>
</feature>
<dbReference type="AlphaFoldDB" id="A0A941DQ55"/>
<dbReference type="GO" id="GO:0016491">
    <property type="term" value="F:oxidoreductase activity"/>
    <property type="evidence" value="ECO:0007669"/>
    <property type="project" value="InterPro"/>
</dbReference>
<evidence type="ECO:0000256" key="2">
    <source>
        <dbReference type="ARBA" id="ARBA00022692"/>
    </source>
</evidence>
<protein>
    <submittedName>
        <fullName evidence="7">Sterol desaturase family protein</fullName>
    </submittedName>
</protein>
<accession>A0A941DQ55</accession>
<evidence type="ECO:0000313" key="8">
    <source>
        <dbReference type="Proteomes" id="UP000680067"/>
    </source>
</evidence>
<evidence type="ECO:0000259" key="6">
    <source>
        <dbReference type="Pfam" id="PF04116"/>
    </source>
</evidence>
<dbReference type="InterPro" id="IPR006694">
    <property type="entry name" value="Fatty_acid_hydroxylase"/>
</dbReference>
<comment type="caution">
    <text evidence="7">The sequence shown here is derived from an EMBL/GenBank/DDBJ whole genome shotgun (WGS) entry which is preliminary data.</text>
</comment>
<name>A0A941DQ55_9BURK</name>
<organism evidence="7 8">
    <name type="scientific">Undibacterium luofuense</name>
    <dbReference type="NCBI Taxonomy" id="2828733"/>
    <lineage>
        <taxon>Bacteria</taxon>
        <taxon>Pseudomonadati</taxon>
        <taxon>Pseudomonadota</taxon>
        <taxon>Betaproteobacteria</taxon>
        <taxon>Burkholderiales</taxon>
        <taxon>Oxalobacteraceae</taxon>
        <taxon>Undibacterium</taxon>
    </lineage>
</organism>
<keyword evidence="8" id="KW-1185">Reference proteome</keyword>
<keyword evidence="2 5" id="KW-0812">Transmembrane</keyword>
<dbReference type="EMBL" id="JAGSPN010000008">
    <property type="protein sequence ID" value="MBR7782856.1"/>
    <property type="molecule type" value="Genomic_DNA"/>
</dbReference>
<feature type="domain" description="Fatty acid hydroxylase" evidence="6">
    <location>
        <begin position="132"/>
        <end position="274"/>
    </location>
</feature>
<dbReference type="GO" id="GO:0008610">
    <property type="term" value="P:lipid biosynthetic process"/>
    <property type="evidence" value="ECO:0007669"/>
    <property type="project" value="InterPro"/>
</dbReference>
<gene>
    <name evidence="7" type="ORF">KDM89_11930</name>
</gene>
<proteinExistence type="predicted"/>
<dbReference type="RefSeq" id="WP_212688159.1">
    <property type="nucleotide sequence ID" value="NZ_CAXBSD010000024.1"/>
</dbReference>
<evidence type="ECO:0000256" key="5">
    <source>
        <dbReference type="SAM" id="Phobius"/>
    </source>
</evidence>
<feature type="transmembrane region" description="Helical" evidence="5">
    <location>
        <begin position="119"/>
        <end position="141"/>
    </location>
</feature>
<dbReference type="InterPro" id="IPR050307">
    <property type="entry name" value="Sterol_Desaturase_Related"/>
</dbReference>
<keyword evidence="3 5" id="KW-1133">Transmembrane helix</keyword>
<evidence type="ECO:0000313" key="7">
    <source>
        <dbReference type="EMBL" id="MBR7782856.1"/>
    </source>
</evidence>
<dbReference type="PANTHER" id="PTHR11863">
    <property type="entry name" value="STEROL DESATURASE"/>
    <property type="match status" value="1"/>
</dbReference>
<evidence type="ECO:0000256" key="4">
    <source>
        <dbReference type="ARBA" id="ARBA00023136"/>
    </source>
</evidence>
<feature type="transmembrane region" description="Helical" evidence="5">
    <location>
        <begin position="39"/>
        <end position="57"/>
    </location>
</feature>
<comment type="subcellular location">
    <subcellularLocation>
        <location evidence="1">Membrane</location>
    </subcellularLocation>
</comment>